<dbReference type="Gene3D" id="3.40.50.2000">
    <property type="entry name" value="Glycogen Phosphorylase B"/>
    <property type="match status" value="2"/>
</dbReference>
<proteinExistence type="predicted"/>
<accession>A0A329MW29</accession>
<keyword evidence="1" id="KW-0175">Coiled coil</keyword>
<dbReference type="EMBL" id="QMFB01000003">
    <property type="protein sequence ID" value="RAV22077.1"/>
    <property type="molecule type" value="Genomic_DNA"/>
</dbReference>
<dbReference type="PANTHER" id="PTHR45947">
    <property type="entry name" value="SULFOQUINOVOSYL TRANSFERASE SQD2"/>
    <property type="match status" value="1"/>
</dbReference>
<dbReference type="OrthoDB" id="2547319at2"/>
<feature type="domain" description="Glycosyl transferase family 1" evidence="2">
    <location>
        <begin position="198"/>
        <end position="365"/>
    </location>
</feature>
<dbReference type="Proteomes" id="UP000250369">
    <property type="component" value="Unassembled WGS sequence"/>
</dbReference>
<evidence type="ECO:0000313" key="4">
    <source>
        <dbReference type="Proteomes" id="UP000250369"/>
    </source>
</evidence>
<gene>
    <name evidence="3" type="ORF">DQG23_08575</name>
</gene>
<evidence type="ECO:0000259" key="2">
    <source>
        <dbReference type="Pfam" id="PF00534"/>
    </source>
</evidence>
<protein>
    <recommendedName>
        <fullName evidence="2">Glycosyl transferase family 1 domain-containing protein</fullName>
    </recommendedName>
</protein>
<comment type="caution">
    <text evidence="3">The sequence shown here is derived from an EMBL/GenBank/DDBJ whole genome shotgun (WGS) entry which is preliminary data.</text>
</comment>
<dbReference type="InterPro" id="IPR001296">
    <property type="entry name" value="Glyco_trans_1"/>
</dbReference>
<dbReference type="SUPFAM" id="SSF53756">
    <property type="entry name" value="UDP-Glycosyltransferase/glycogen phosphorylase"/>
    <property type="match status" value="1"/>
</dbReference>
<dbReference type="RefSeq" id="WP_113030386.1">
    <property type="nucleotide sequence ID" value="NZ_QMFB01000003.1"/>
</dbReference>
<sequence length="599" mass="66365">MSRRKIMLFSHICYTDHITGAEKLLLFLLGELKRIHDCILVVPNEGILSGEARKIGIDVIVQHYPITEALWEPQQLTQAKLEQVLVAGYVNPLIDIMHIRQPDVVVAVTCVNPVPAVAARRLGISVIWLVTEMLLENEYTNDAVAFMNQHSDLIVGISHTMLAPYLRYGLSYKTNVLYPAWNGTVRSGTNAVYRKTLRDNLRLTEGNPLVAFIAADLVPKKGLEHFIFMSTVLSQSLPAARFLIVGNPTERGYYDACMHHVRLSGAAQRFFVAPFTKKIEAVLPAIDVLVMPSLVDEGFGMTALEGMMFEKAVAAYSSGGLAELLTMTGNGNHLAPKGDAAALARIVGILAADTAYRQAVGETSKANATRHFGIAAYRERLADIINRIVQWANEVKKAREALPPLDWPNGIVLMADSNALFLLEDGKKRPFASEQSLYFFGYGWNRVVVADHAILTRFPTGRPVCCESLLPADAPRHMLVAASDGVYVVSEGIRHKIESSGLLKQIERAAGEALRVPDPYLHIFKEGEPIDDRRFQSGVLIDYELYASADGSLYYAERQKLRPVESEQALYSFLLRYDRIVALAEVEFASFGLGKPIRL</sequence>
<dbReference type="InterPro" id="IPR050194">
    <property type="entry name" value="Glycosyltransferase_grp1"/>
</dbReference>
<reference evidence="3 4" key="1">
    <citation type="journal article" date="2009" name="Int. J. Syst. Evol. Microbiol.">
        <title>Paenibacillus contaminans sp. nov., isolated from a contaminated laboratory plate.</title>
        <authorList>
            <person name="Chou J.H."/>
            <person name="Lee J.H."/>
            <person name="Lin M.C."/>
            <person name="Chang P.S."/>
            <person name="Arun A.B."/>
            <person name="Young C.C."/>
            <person name="Chen W.M."/>
        </authorList>
    </citation>
    <scope>NUCLEOTIDE SEQUENCE [LARGE SCALE GENOMIC DNA]</scope>
    <source>
        <strain evidence="3 4">CKOBP-6</strain>
    </source>
</reference>
<dbReference type="Pfam" id="PF00534">
    <property type="entry name" value="Glycos_transf_1"/>
    <property type="match status" value="1"/>
</dbReference>
<evidence type="ECO:0000256" key="1">
    <source>
        <dbReference type="SAM" id="Coils"/>
    </source>
</evidence>
<dbReference type="GO" id="GO:0016757">
    <property type="term" value="F:glycosyltransferase activity"/>
    <property type="evidence" value="ECO:0007669"/>
    <property type="project" value="InterPro"/>
</dbReference>
<organism evidence="3 4">
    <name type="scientific">Paenibacillus contaminans</name>
    <dbReference type="NCBI Taxonomy" id="450362"/>
    <lineage>
        <taxon>Bacteria</taxon>
        <taxon>Bacillati</taxon>
        <taxon>Bacillota</taxon>
        <taxon>Bacilli</taxon>
        <taxon>Bacillales</taxon>
        <taxon>Paenibacillaceae</taxon>
        <taxon>Paenibacillus</taxon>
    </lineage>
</organism>
<dbReference type="AlphaFoldDB" id="A0A329MW29"/>
<name>A0A329MW29_9BACL</name>
<dbReference type="PANTHER" id="PTHR45947:SF3">
    <property type="entry name" value="SULFOQUINOVOSYL TRANSFERASE SQD2"/>
    <property type="match status" value="1"/>
</dbReference>
<evidence type="ECO:0000313" key="3">
    <source>
        <dbReference type="EMBL" id="RAV22077.1"/>
    </source>
</evidence>
<keyword evidence="4" id="KW-1185">Reference proteome</keyword>
<feature type="coiled-coil region" evidence="1">
    <location>
        <begin position="374"/>
        <end position="401"/>
    </location>
</feature>
<dbReference type="CDD" id="cd03801">
    <property type="entry name" value="GT4_PimA-like"/>
    <property type="match status" value="1"/>
</dbReference>